<proteinExistence type="predicted"/>
<evidence type="ECO:0000256" key="1">
    <source>
        <dbReference type="SAM" id="MobiDB-lite"/>
    </source>
</evidence>
<feature type="region of interest" description="Disordered" evidence="1">
    <location>
        <begin position="55"/>
        <end position="95"/>
    </location>
</feature>
<reference evidence="2 3" key="1">
    <citation type="journal article" date="2014" name="PLoS ONE">
        <title>De novo Genome Assembly of the Fungal Plant Pathogen Pyrenophora semeniperda.</title>
        <authorList>
            <person name="Soliai M.M."/>
            <person name="Meyer S.E."/>
            <person name="Udall J.A."/>
            <person name="Elzinga D.E."/>
            <person name="Hermansen R.A."/>
            <person name="Bodily P.M."/>
            <person name="Hart A.A."/>
            <person name="Coleman C.E."/>
        </authorList>
    </citation>
    <scope>NUCLEOTIDE SEQUENCE [LARGE SCALE GENOMIC DNA]</scope>
    <source>
        <strain evidence="2 3">CCB06</strain>
        <tissue evidence="2">Mycelium</tissue>
    </source>
</reference>
<feature type="region of interest" description="Disordered" evidence="1">
    <location>
        <begin position="707"/>
        <end position="758"/>
    </location>
</feature>
<dbReference type="Pfam" id="PF08634">
    <property type="entry name" value="Pet127"/>
    <property type="match status" value="1"/>
</dbReference>
<sequence>MVLSMLARQLSQASSWHRLGRSCAVQSQVRPPQFRLFGATTAVWKRFAIPIKGIPTKGKGRGKRSAGKAAGTKEGDETAEGGEKGEEGEEGKSLKHAMLANKKLLEKIREKEREALDIRTLYPDHLQFEPVKVEKPPVPMLSYGLDRVLFNSGVYRLQDPRSRVYNFDPYLEKIMPANEFDFDALSEYKTSSKDQDLLDLNRRVGTKFTGSTSSMSSVLQHFHYLLSKFRKLNHNMLSRQFPDPSPKFSKTTLGPSAIFLRHKDGLYAIDADKSYDTPNIMSWLGHSLEKLLTTERSEFERFRRSSSEQAPSEDNASRCYHYSRQGNIMMRSQLDAVDPRLPGTGVFDLKTRAVVSIRMNHKEYEEGSGYQLRHDLGEWESFEREFYDMTRSTMLKYSLQVRMGRMDGIFIAFHNIARIFGFQYLSLPDMDAVLHGQHDTCLGDQEFKLSLGLLDDILTKATNQFPNTSLRLHFEAREGKTAFMYVFVEPVTEEQADEIQDAGEAAQKEFARNVIGLENDNPETQASWKEIQDGVDEQIDSDETSDPELELESTEEIPVQDEETPTNVEDAVEDATEDTAEETASSTEDVTGPTTASNGPLLGWTLTVRSMVNGGYVERAENLCEEDDWKIEYHMKEIPATRCWQLYTALKERRRQLVGLRDAEADKSLQHYRDMIRKFSERGRIWRAEQDKIDARKIPLLFRPIGPGSGVAEPYDEVTNEVEPRPEEELYSEETPSNDSLSKEKKEEVLEGLPSAPS</sequence>
<feature type="compositionally biased region" description="Basic and acidic residues" evidence="1">
    <location>
        <begin position="71"/>
        <end position="93"/>
    </location>
</feature>
<keyword evidence="3" id="KW-1185">Reference proteome</keyword>
<dbReference type="OrthoDB" id="10249045at2759"/>
<evidence type="ECO:0000313" key="3">
    <source>
        <dbReference type="Proteomes" id="UP000265663"/>
    </source>
</evidence>
<dbReference type="InterPro" id="IPR013943">
    <property type="entry name" value="Pet127"/>
</dbReference>
<dbReference type="GO" id="GO:0005740">
    <property type="term" value="C:mitochondrial envelope"/>
    <property type="evidence" value="ECO:0007669"/>
    <property type="project" value="TreeGrafter"/>
</dbReference>
<dbReference type="Proteomes" id="UP000265663">
    <property type="component" value="Unassembled WGS sequence"/>
</dbReference>
<name>A0A3M7MFI3_9PLEO</name>
<dbReference type="GO" id="GO:0000964">
    <property type="term" value="P:mitochondrial RNA 5'-end processing"/>
    <property type="evidence" value="ECO:0007669"/>
    <property type="project" value="TreeGrafter"/>
</dbReference>
<dbReference type="PANTHER" id="PTHR31014:SF0">
    <property type="entry name" value="MITOCHONDRIAL TRANSLATION SYSTEM COMPONENT PET127-RELATED"/>
    <property type="match status" value="1"/>
</dbReference>
<feature type="compositionally biased region" description="Low complexity" evidence="1">
    <location>
        <begin position="582"/>
        <end position="591"/>
    </location>
</feature>
<dbReference type="EMBL" id="KE747839">
    <property type="protein sequence ID" value="RMZ73265.1"/>
    <property type="molecule type" value="Genomic_DNA"/>
</dbReference>
<organism evidence="2 3">
    <name type="scientific">Pyrenophora seminiperda CCB06</name>
    <dbReference type="NCBI Taxonomy" id="1302712"/>
    <lineage>
        <taxon>Eukaryota</taxon>
        <taxon>Fungi</taxon>
        <taxon>Dikarya</taxon>
        <taxon>Ascomycota</taxon>
        <taxon>Pezizomycotina</taxon>
        <taxon>Dothideomycetes</taxon>
        <taxon>Pleosporomycetidae</taxon>
        <taxon>Pleosporales</taxon>
        <taxon>Pleosporineae</taxon>
        <taxon>Pleosporaceae</taxon>
        <taxon>Pyrenophora</taxon>
    </lineage>
</organism>
<accession>A0A3M7MFI3</accession>
<dbReference type="AlphaFoldDB" id="A0A3M7MFI3"/>
<dbReference type="PANTHER" id="PTHR31014">
    <property type="entry name" value="MITOCHONDRIAL TRANSLATION SYSTEM COMPONENT PET127-RELATED"/>
    <property type="match status" value="1"/>
</dbReference>
<feature type="compositionally biased region" description="Acidic residues" evidence="1">
    <location>
        <begin position="539"/>
        <end position="581"/>
    </location>
</feature>
<gene>
    <name evidence="2" type="ORF">GMOD_00009078</name>
</gene>
<evidence type="ECO:0000313" key="2">
    <source>
        <dbReference type="EMBL" id="RMZ73265.1"/>
    </source>
</evidence>
<feature type="region of interest" description="Disordered" evidence="1">
    <location>
        <begin position="539"/>
        <end position="601"/>
    </location>
</feature>
<protein>
    <submittedName>
        <fullName evidence="2">Mitochondrial membrane pet</fullName>
    </submittedName>
</protein>